<dbReference type="InterPro" id="IPR013785">
    <property type="entry name" value="Aldolase_TIM"/>
</dbReference>
<dbReference type="GO" id="GO:0000287">
    <property type="term" value="F:magnesium ion binding"/>
    <property type="evidence" value="ECO:0007669"/>
    <property type="project" value="UniProtKB-UniRule"/>
</dbReference>
<feature type="binding site" evidence="9">
    <location>
        <begin position="36"/>
        <end position="40"/>
    </location>
    <ligand>
        <name>4-amino-2-methyl-5-(diphosphooxymethyl)pyrimidine</name>
        <dbReference type="ChEBI" id="CHEBI:57841"/>
    </ligand>
</feature>
<dbReference type="NCBIfam" id="TIGR00693">
    <property type="entry name" value="thiE"/>
    <property type="match status" value="1"/>
</dbReference>
<evidence type="ECO:0000256" key="5">
    <source>
        <dbReference type="ARBA" id="ARBA00022977"/>
    </source>
</evidence>
<dbReference type="OrthoDB" id="9789949at2"/>
<feature type="binding site" evidence="9">
    <location>
        <position position="163"/>
    </location>
    <ligand>
        <name>2-[(2R,5Z)-2-carboxy-4-methylthiazol-5(2H)-ylidene]ethyl phosphate</name>
        <dbReference type="ChEBI" id="CHEBI:62899"/>
    </ligand>
</feature>
<keyword evidence="2 9" id="KW-0808">Transferase</keyword>
<comment type="cofactor">
    <cofactor evidence="9">
        <name>Mg(2+)</name>
        <dbReference type="ChEBI" id="CHEBI:18420"/>
    </cofactor>
    <text evidence="9">Binds 1 Mg(2+) ion per subunit.</text>
</comment>
<feature type="binding site" evidence="9">
    <location>
        <position position="68"/>
    </location>
    <ligand>
        <name>4-amino-2-methyl-5-(diphosphooxymethyl)pyrimidine</name>
        <dbReference type="ChEBI" id="CHEBI:57841"/>
    </ligand>
</feature>
<dbReference type="AlphaFoldDB" id="A0A160DRQ4"/>
<feature type="binding site" evidence="9">
    <location>
        <position position="88"/>
    </location>
    <ligand>
        <name>Mg(2+)</name>
        <dbReference type="ChEBI" id="CHEBI:18420"/>
    </ligand>
</feature>
<proteinExistence type="inferred from homology"/>
<dbReference type="GO" id="GO:0005737">
    <property type="term" value="C:cytoplasm"/>
    <property type="evidence" value="ECO:0007669"/>
    <property type="project" value="TreeGrafter"/>
</dbReference>
<dbReference type="Proteomes" id="UP000076830">
    <property type="component" value="Chromosome"/>
</dbReference>
<comment type="pathway">
    <text evidence="1 9 11">Cofactor biosynthesis; thiamine diphosphate biosynthesis; thiamine phosphate from 4-amino-2-methyl-5-diphosphomethylpyrimidine and 4-methyl-5-(2-phosphoethyl)-thiazole: step 1/1.</text>
</comment>
<dbReference type="KEGG" id="dko:I596_851"/>
<accession>A0A160DRQ4</accession>
<dbReference type="STRING" id="1300342.I596_851"/>
<dbReference type="PATRIC" id="fig|1300342.3.peg.837"/>
<evidence type="ECO:0000256" key="4">
    <source>
        <dbReference type="ARBA" id="ARBA00022842"/>
    </source>
</evidence>
<dbReference type="InterPro" id="IPR036206">
    <property type="entry name" value="ThiamineP_synth_sf"/>
</dbReference>
<dbReference type="EMBL" id="CP015249">
    <property type="protein sequence ID" value="ANB16887.1"/>
    <property type="molecule type" value="Genomic_DNA"/>
</dbReference>
<evidence type="ECO:0000256" key="11">
    <source>
        <dbReference type="RuleBase" id="RU004253"/>
    </source>
</evidence>
<feature type="domain" description="Thiamine phosphate synthase/TenI" evidence="12">
    <location>
        <begin position="9"/>
        <end position="186"/>
    </location>
</feature>
<feature type="binding site" evidence="9">
    <location>
        <position position="69"/>
    </location>
    <ligand>
        <name>Mg(2+)</name>
        <dbReference type="ChEBI" id="CHEBI:18420"/>
    </ligand>
</feature>
<feature type="binding site" evidence="9">
    <location>
        <begin position="183"/>
        <end position="184"/>
    </location>
    <ligand>
        <name>2-[(2R,5Z)-2-carboxy-4-methylthiazol-5(2H)-ylidene]ethyl phosphate</name>
        <dbReference type="ChEBI" id="CHEBI:62899"/>
    </ligand>
</feature>
<dbReference type="HAMAP" id="MF_00097">
    <property type="entry name" value="TMP_synthase"/>
    <property type="match status" value="1"/>
</dbReference>
<dbReference type="InterPro" id="IPR022998">
    <property type="entry name" value="ThiamineP_synth_TenI"/>
</dbReference>
<dbReference type="PANTHER" id="PTHR20857:SF15">
    <property type="entry name" value="THIAMINE-PHOSPHATE SYNTHASE"/>
    <property type="match status" value="1"/>
</dbReference>
<evidence type="ECO:0000313" key="14">
    <source>
        <dbReference type="Proteomes" id="UP000076830"/>
    </source>
</evidence>
<evidence type="ECO:0000256" key="7">
    <source>
        <dbReference type="ARBA" id="ARBA00047851"/>
    </source>
</evidence>
<evidence type="ECO:0000256" key="1">
    <source>
        <dbReference type="ARBA" id="ARBA00005165"/>
    </source>
</evidence>
<dbReference type="GO" id="GO:0009228">
    <property type="term" value="P:thiamine biosynthetic process"/>
    <property type="evidence" value="ECO:0007669"/>
    <property type="project" value="UniProtKB-KW"/>
</dbReference>
<keyword evidence="4 9" id="KW-0460">Magnesium</keyword>
<evidence type="ECO:0000313" key="13">
    <source>
        <dbReference type="EMBL" id="ANB16887.1"/>
    </source>
</evidence>
<name>A0A160DRQ4_9GAMM</name>
<dbReference type="Pfam" id="PF02581">
    <property type="entry name" value="TMP-TENI"/>
    <property type="match status" value="1"/>
</dbReference>
<evidence type="ECO:0000256" key="8">
    <source>
        <dbReference type="ARBA" id="ARBA00047883"/>
    </source>
</evidence>
<dbReference type="SUPFAM" id="SSF51391">
    <property type="entry name" value="Thiamin phosphate synthase"/>
    <property type="match status" value="1"/>
</dbReference>
<feature type="binding site" evidence="9">
    <location>
        <position position="137"/>
    </location>
    <ligand>
        <name>4-amino-2-methyl-5-(diphosphooxymethyl)pyrimidine</name>
        <dbReference type="ChEBI" id="CHEBI:57841"/>
    </ligand>
</feature>
<comment type="catalytic activity">
    <reaction evidence="6 9 10">
        <text>4-methyl-5-(2-phosphooxyethyl)-thiazole + 4-amino-2-methyl-5-(diphosphooxymethyl)pyrimidine + H(+) = thiamine phosphate + diphosphate</text>
        <dbReference type="Rhea" id="RHEA:22328"/>
        <dbReference type="ChEBI" id="CHEBI:15378"/>
        <dbReference type="ChEBI" id="CHEBI:33019"/>
        <dbReference type="ChEBI" id="CHEBI:37575"/>
        <dbReference type="ChEBI" id="CHEBI:57841"/>
        <dbReference type="ChEBI" id="CHEBI:58296"/>
        <dbReference type="EC" id="2.5.1.3"/>
    </reaction>
</comment>
<evidence type="ECO:0000256" key="10">
    <source>
        <dbReference type="RuleBase" id="RU003826"/>
    </source>
</evidence>
<feature type="binding site" evidence="9">
    <location>
        <position position="107"/>
    </location>
    <ligand>
        <name>4-amino-2-methyl-5-(diphosphooxymethyl)pyrimidine</name>
        <dbReference type="ChEBI" id="CHEBI:57841"/>
    </ligand>
</feature>
<sequence length="210" mass="21753">MHIPLPRGLYAITDGPRHDLIHACESALAGGARLLQYRDKTGASARRRDEARALRTLCSAHGVALVVNDDVELAREVGADGVHLGEDDTVIAAARAILGPDAIIGASCYDSLERARRMAAAGADYLAFGAFFPSPTKPAARRATPELLVAARSLGRPLVAIGGITPDNAAPLVAAGADLIAAISAVFGASDVRSAASRFASLFSRTMDTP</sequence>
<dbReference type="GO" id="GO:0004789">
    <property type="term" value="F:thiamine-phosphate diphosphorylase activity"/>
    <property type="evidence" value="ECO:0007669"/>
    <property type="project" value="UniProtKB-UniRule"/>
</dbReference>
<keyword evidence="14" id="KW-1185">Reference proteome</keyword>
<evidence type="ECO:0000256" key="3">
    <source>
        <dbReference type="ARBA" id="ARBA00022723"/>
    </source>
</evidence>
<evidence type="ECO:0000259" key="12">
    <source>
        <dbReference type="Pfam" id="PF02581"/>
    </source>
</evidence>
<protein>
    <recommendedName>
        <fullName evidence="9">Thiamine-phosphate synthase</fullName>
        <shortName evidence="9">TP synthase</shortName>
        <shortName evidence="9">TPS</shortName>
        <ecNumber evidence="9">2.5.1.3</ecNumber>
    </recommendedName>
    <alternativeName>
        <fullName evidence="9">Thiamine-phosphate pyrophosphorylase</fullName>
        <shortName evidence="9">TMP pyrophosphorylase</shortName>
        <shortName evidence="9">TMP-PPase</shortName>
    </alternativeName>
</protein>
<evidence type="ECO:0000256" key="9">
    <source>
        <dbReference type="HAMAP-Rule" id="MF_00097"/>
    </source>
</evidence>
<keyword evidence="5 9" id="KW-0784">Thiamine biosynthesis</keyword>
<dbReference type="PANTHER" id="PTHR20857">
    <property type="entry name" value="THIAMINE-PHOSPHATE PYROPHOSPHORYLASE"/>
    <property type="match status" value="1"/>
</dbReference>
<evidence type="ECO:0000256" key="2">
    <source>
        <dbReference type="ARBA" id="ARBA00022679"/>
    </source>
</evidence>
<evidence type="ECO:0000256" key="6">
    <source>
        <dbReference type="ARBA" id="ARBA00047334"/>
    </source>
</evidence>
<dbReference type="InterPro" id="IPR034291">
    <property type="entry name" value="TMP_synthase"/>
</dbReference>
<organism evidence="13 14">
    <name type="scientific">Dokdonella koreensis DS-123</name>
    <dbReference type="NCBI Taxonomy" id="1300342"/>
    <lineage>
        <taxon>Bacteria</taxon>
        <taxon>Pseudomonadati</taxon>
        <taxon>Pseudomonadota</taxon>
        <taxon>Gammaproteobacteria</taxon>
        <taxon>Lysobacterales</taxon>
        <taxon>Rhodanobacteraceae</taxon>
        <taxon>Dokdonella</taxon>
    </lineage>
</organism>
<comment type="similarity">
    <text evidence="9 10">Belongs to the thiamine-phosphate synthase family.</text>
</comment>
<keyword evidence="3 9" id="KW-0479">Metal-binding</keyword>
<dbReference type="Gene3D" id="3.20.20.70">
    <property type="entry name" value="Aldolase class I"/>
    <property type="match status" value="1"/>
</dbReference>
<dbReference type="UniPathway" id="UPA00060">
    <property type="reaction ID" value="UER00141"/>
</dbReference>
<comment type="catalytic activity">
    <reaction evidence="7 9 10">
        <text>2-(2-carboxy-4-methylthiazol-5-yl)ethyl phosphate + 4-amino-2-methyl-5-(diphosphooxymethyl)pyrimidine + 2 H(+) = thiamine phosphate + CO2 + diphosphate</text>
        <dbReference type="Rhea" id="RHEA:47848"/>
        <dbReference type="ChEBI" id="CHEBI:15378"/>
        <dbReference type="ChEBI" id="CHEBI:16526"/>
        <dbReference type="ChEBI" id="CHEBI:33019"/>
        <dbReference type="ChEBI" id="CHEBI:37575"/>
        <dbReference type="ChEBI" id="CHEBI:57841"/>
        <dbReference type="ChEBI" id="CHEBI:62890"/>
        <dbReference type="EC" id="2.5.1.3"/>
    </reaction>
</comment>
<dbReference type="RefSeq" id="WP_067644520.1">
    <property type="nucleotide sequence ID" value="NZ_CP015249.1"/>
</dbReference>
<comment type="catalytic activity">
    <reaction evidence="8 9 10">
        <text>2-[(2R,5Z)-2-carboxy-4-methylthiazol-5(2H)-ylidene]ethyl phosphate + 4-amino-2-methyl-5-(diphosphooxymethyl)pyrimidine + 2 H(+) = thiamine phosphate + CO2 + diphosphate</text>
        <dbReference type="Rhea" id="RHEA:47844"/>
        <dbReference type="ChEBI" id="CHEBI:15378"/>
        <dbReference type="ChEBI" id="CHEBI:16526"/>
        <dbReference type="ChEBI" id="CHEBI:33019"/>
        <dbReference type="ChEBI" id="CHEBI:37575"/>
        <dbReference type="ChEBI" id="CHEBI:57841"/>
        <dbReference type="ChEBI" id="CHEBI:62899"/>
        <dbReference type="EC" id="2.5.1.3"/>
    </reaction>
</comment>
<dbReference type="EC" id="2.5.1.3" evidence="9"/>
<dbReference type="GO" id="GO:0009229">
    <property type="term" value="P:thiamine diphosphate biosynthetic process"/>
    <property type="evidence" value="ECO:0007669"/>
    <property type="project" value="UniProtKB-UniRule"/>
</dbReference>
<reference evidence="13 14" key="1">
    <citation type="submission" date="2016-04" db="EMBL/GenBank/DDBJ databases">
        <title>Complete genome sequence of Dokdonella koreensis DS-123T.</title>
        <authorList>
            <person name="Kim J.F."/>
            <person name="Lee H."/>
            <person name="Kwak M.-J."/>
        </authorList>
    </citation>
    <scope>NUCLEOTIDE SEQUENCE [LARGE SCALE GENOMIC DNA]</scope>
    <source>
        <strain evidence="13 14">DS-123</strain>
    </source>
</reference>
<feature type="binding site" evidence="9">
    <location>
        <begin position="134"/>
        <end position="136"/>
    </location>
    <ligand>
        <name>2-[(2R,5Z)-2-carboxy-4-methylthiazol-5(2H)-ylidene]ethyl phosphate</name>
        <dbReference type="ChEBI" id="CHEBI:62899"/>
    </ligand>
</feature>
<gene>
    <name evidence="9" type="primary">thiE</name>
    <name evidence="13" type="ORF">I596_851</name>
</gene>
<comment type="function">
    <text evidence="9">Condenses 4-methyl-5-(beta-hydroxyethyl)thiazole monophosphate (THZ-P) and 2-methyl-4-amino-5-hydroxymethyl pyrimidine pyrophosphate (HMP-PP) to form thiamine monophosphate (TMP).</text>
</comment>
<dbReference type="CDD" id="cd00564">
    <property type="entry name" value="TMP_TenI"/>
    <property type="match status" value="1"/>
</dbReference>